<keyword evidence="9" id="KW-1185">Reference proteome</keyword>
<dbReference type="GO" id="GO:0000981">
    <property type="term" value="F:DNA-binding transcription factor activity, RNA polymerase II-specific"/>
    <property type="evidence" value="ECO:0007669"/>
    <property type="project" value="TreeGrafter"/>
</dbReference>
<dbReference type="GO" id="GO:0000978">
    <property type="term" value="F:RNA polymerase II cis-regulatory region sequence-specific DNA binding"/>
    <property type="evidence" value="ECO:0007669"/>
    <property type="project" value="TreeGrafter"/>
</dbReference>
<keyword evidence="4 5" id="KW-0539">Nucleus</keyword>
<organism evidence="8 9">
    <name type="scientific">Ophiophagus hannah</name>
    <name type="common">King cobra</name>
    <name type="synonym">Naja hannah</name>
    <dbReference type="NCBI Taxonomy" id="8665"/>
    <lineage>
        <taxon>Eukaryota</taxon>
        <taxon>Metazoa</taxon>
        <taxon>Chordata</taxon>
        <taxon>Craniata</taxon>
        <taxon>Vertebrata</taxon>
        <taxon>Euteleostomi</taxon>
        <taxon>Lepidosauria</taxon>
        <taxon>Squamata</taxon>
        <taxon>Bifurcata</taxon>
        <taxon>Unidentata</taxon>
        <taxon>Episquamata</taxon>
        <taxon>Toxicofera</taxon>
        <taxon>Serpentes</taxon>
        <taxon>Colubroidea</taxon>
        <taxon>Elapidae</taxon>
        <taxon>Elapinae</taxon>
        <taxon>Ophiophagus</taxon>
    </lineage>
</organism>
<dbReference type="PANTHER" id="PTHR24339">
    <property type="entry name" value="HOMEOBOX PROTEIN EMX-RELATED"/>
    <property type="match status" value="1"/>
</dbReference>
<dbReference type="AlphaFoldDB" id="V8NBF4"/>
<comment type="caution">
    <text evidence="8">The sequence shown here is derived from an EMBL/GenBank/DDBJ whole genome shotgun (WGS) entry which is preliminary data.</text>
</comment>
<dbReference type="InterPro" id="IPR009057">
    <property type="entry name" value="Homeodomain-like_sf"/>
</dbReference>
<sequence length="141" mass="16290">MAANRNLEETIVHLEMERASFFLRPREQLEQLEAEFLKQQYLVGSERLDLAATLQLTETQVRENRRTLIEEKRKTTQYSPNSKEGRSNAQKQRKIDRFCQPIPSTVSRASSPLPLLDSCKALALFGDSWNGICRRRPKRAG</sequence>
<evidence type="ECO:0000256" key="6">
    <source>
        <dbReference type="SAM" id="MobiDB-lite"/>
    </source>
</evidence>
<keyword evidence="2 5" id="KW-0238">DNA-binding</keyword>
<dbReference type="Gene3D" id="1.10.10.60">
    <property type="entry name" value="Homeodomain-like"/>
    <property type="match status" value="1"/>
</dbReference>
<keyword evidence="3 5" id="KW-0371">Homeobox</keyword>
<dbReference type="InterPro" id="IPR050877">
    <property type="entry name" value="EMX-VAX-Noto_Homeobox_TFs"/>
</dbReference>
<evidence type="ECO:0000256" key="4">
    <source>
        <dbReference type="ARBA" id="ARBA00023242"/>
    </source>
</evidence>
<evidence type="ECO:0000313" key="9">
    <source>
        <dbReference type="Proteomes" id="UP000018936"/>
    </source>
</evidence>
<dbReference type="EMBL" id="AZIM01005439">
    <property type="protein sequence ID" value="ETE59594.1"/>
    <property type="molecule type" value="Genomic_DNA"/>
</dbReference>
<dbReference type="SMART" id="SM00389">
    <property type="entry name" value="HOX"/>
    <property type="match status" value="1"/>
</dbReference>
<dbReference type="InterPro" id="IPR001356">
    <property type="entry name" value="HD"/>
</dbReference>
<comment type="subcellular location">
    <subcellularLocation>
        <location evidence="1 5">Nucleus</location>
    </subcellularLocation>
</comment>
<dbReference type="OrthoDB" id="6159439at2759"/>
<proteinExistence type="predicted"/>
<evidence type="ECO:0000256" key="3">
    <source>
        <dbReference type="ARBA" id="ARBA00023155"/>
    </source>
</evidence>
<gene>
    <name evidence="8" type="primary">noto</name>
    <name evidence="8" type="ORF">L345_14676</name>
</gene>
<dbReference type="PANTHER" id="PTHR24339:SF67">
    <property type="entry name" value="GNOT1 HOMEODOMAIN PROTEIN-RELATED"/>
    <property type="match status" value="1"/>
</dbReference>
<dbReference type="SUPFAM" id="SSF46689">
    <property type="entry name" value="Homeodomain-like"/>
    <property type="match status" value="1"/>
</dbReference>
<feature type="region of interest" description="Disordered" evidence="6">
    <location>
        <begin position="67"/>
        <end position="94"/>
    </location>
</feature>
<dbReference type="Pfam" id="PF00046">
    <property type="entry name" value="Homeodomain"/>
    <property type="match status" value="1"/>
</dbReference>
<feature type="domain" description="Homeobox" evidence="7">
    <location>
        <begin position="16"/>
        <end position="76"/>
    </location>
</feature>
<evidence type="ECO:0000313" key="8">
    <source>
        <dbReference type="EMBL" id="ETE59594.1"/>
    </source>
</evidence>
<dbReference type="Proteomes" id="UP000018936">
    <property type="component" value="Unassembled WGS sequence"/>
</dbReference>
<evidence type="ECO:0000256" key="1">
    <source>
        <dbReference type="ARBA" id="ARBA00004123"/>
    </source>
</evidence>
<dbReference type="GO" id="GO:0007417">
    <property type="term" value="P:central nervous system development"/>
    <property type="evidence" value="ECO:0007669"/>
    <property type="project" value="TreeGrafter"/>
</dbReference>
<evidence type="ECO:0000256" key="2">
    <source>
        <dbReference type="ARBA" id="ARBA00023125"/>
    </source>
</evidence>
<evidence type="ECO:0000256" key="5">
    <source>
        <dbReference type="RuleBase" id="RU000682"/>
    </source>
</evidence>
<feature type="compositionally biased region" description="Polar residues" evidence="6">
    <location>
        <begin position="76"/>
        <end position="90"/>
    </location>
</feature>
<feature type="non-terminal residue" evidence="8">
    <location>
        <position position="1"/>
    </location>
</feature>
<reference evidence="8 9" key="1">
    <citation type="journal article" date="2013" name="Proc. Natl. Acad. Sci. U.S.A.">
        <title>The king cobra genome reveals dynamic gene evolution and adaptation in the snake venom system.</title>
        <authorList>
            <person name="Vonk F.J."/>
            <person name="Casewell N.R."/>
            <person name="Henkel C.V."/>
            <person name="Heimberg A.M."/>
            <person name="Jansen H.J."/>
            <person name="McCleary R.J."/>
            <person name="Kerkkamp H.M."/>
            <person name="Vos R.A."/>
            <person name="Guerreiro I."/>
            <person name="Calvete J.J."/>
            <person name="Wuster W."/>
            <person name="Woods A.E."/>
            <person name="Logan J.M."/>
            <person name="Harrison R.A."/>
            <person name="Castoe T.A."/>
            <person name="de Koning A.P."/>
            <person name="Pollock D.D."/>
            <person name="Yandell M."/>
            <person name="Calderon D."/>
            <person name="Renjifo C."/>
            <person name="Currier R.B."/>
            <person name="Salgado D."/>
            <person name="Pla D."/>
            <person name="Sanz L."/>
            <person name="Hyder A.S."/>
            <person name="Ribeiro J.M."/>
            <person name="Arntzen J.W."/>
            <person name="van den Thillart G.E."/>
            <person name="Boetzer M."/>
            <person name="Pirovano W."/>
            <person name="Dirks R.P."/>
            <person name="Spaink H.P."/>
            <person name="Duboule D."/>
            <person name="McGlinn E."/>
            <person name="Kini R.M."/>
            <person name="Richardson M.K."/>
        </authorList>
    </citation>
    <scope>NUCLEOTIDE SEQUENCE</scope>
    <source>
        <tissue evidence="8">Blood</tissue>
    </source>
</reference>
<dbReference type="CDD" id="cd00086">
    <property type="entry name" value="homeodomain"/>
    <property type="match status" value="1"/>
</dbReference>
<protein>
    <submittedName>
        <fullName evidence="8">Homeobox protein notochord</fullName>
    </submittedName>
</protein>
<evidence type="ECO:0000259" key="7">
    <source>
        <dbReference type="SMART" id="SM00389"/>
    </source>
</evidence>
<name>V8NBF4_OPHHA</name>
<dbReference type="GO" id="GO:0030182">
    <property type="term" value="P:neuron differentiation"/>
    <property type="evidence" value="ECO:0007669"/>
    <property type="project" value="TreeGrafter"/>
</dbReference>
<dbReference type="GO" id="GO:0005634">
    <property type="term" value="C:nucleus"/>
    <property type="evidence" value="ECO:0007669"/>
    <property type="project" value="UniProtKB-SubCell"/>
</dbReference>
<accession>V8NBF4</accession>